<comment type="caution">
    <text evidence="1">The sequence shown here is derived from an EMBL/GenBank/DDBJ whole genome shotgun (WGS) entry which is preliminary data.</text>
</comment>
<accession>A0ACC6K591</accession>
<keyword evidence="1" id="KW-0472">Membrane</keyword>
<proteinExistence type="predicted"/>
<organism evidence="1 2">
    <name type="scientific">Pseudomonas hunanensis</name>
    <dbReference type="NCBI Taxonomy" id="1247546"/>
    <lineage>
        <taxon>Bacteria</taxon>
        <taxon>Pseudomonadati</taxon>
        <taxon>Pseudomonadota</taxon>
        <taxon>Gammaproteobacteria</taxon>
        <taxon>Pseudomonadales</taxon>
        <taxon>Pseudomonadaceae</taxon>
        <taxon>Pseudomonas</taxon>
    </lineage>
</organism>
<reference evidence="1" key="1">
    <citation type="submission" date="2023-07" db="EMBL/GenBank/DDBJ databases">
        <title>Sorghum-associated microbial communities from plants grown in Nebraska, USA.</title>
        <authorList>
            <person name="Schachtman D."/>
        </authorList>
    </citation>
    <scope>NUCLEOTIDE SEQUENCE</scope>
    <source>
        <strain evidence="1">BE56</strain>
    </source>
</reference>
<evidence type="ECO:0000313" key="1">
    <source>
        <dbReference type="EMBL" id="MDR6713567.1"/>
    </source>
</evidence>
<name>A0ACC6K591_9PSED</name>
<dbReference type="Proteomes" id="UP001259587">
    <property type="component" value="Unassembled WGS sequence"/>
</dbReference>
<protein>
    <submittedName>
        <fullName evidence="1">Transmembrane sensor</fullName>
    </submittedName>
</protein>
<sequence length="318" mass="34823">MAQPFPPAVRRQAAEWLVRLDHQADAETQQAFADWLALDPQHAEAIARLQGHLASLQALPAQPARAALRQAGRPGRSLTSLAIVALIGATTLLGSLYLQQGFALSDLSTASGERHSERLADGSMIDLDASSVVDLQFDPHQRRVNLLQGEILVDVAKDPLRPFYVTTPQGSIRALGTRFIVERLDDATLVTMLESVTRIDSAGHSQTLNAGERLRFDASGPGTVQKVDSLALQNAWNAHQLLAYDQPLSEVLERLARHRKGLVLFDKQAMAALRVTVMLPSDDSDRALRLLARTLPIQVRQYTPWLTLVSVKADSAMK</sequence>
<evidence type="ECO:0000313" key="2">
    <source>
        <dbReference type="Proteomes" id="UP001259587"/>
    </source>
</evidence>
<dbReference type="EMBL" id="JAVDTH010000018">
    <property type="protein sequence ID" value="MDR6713567.1"/>
    <property type="molecule type" value="Genomic_DNA"/>
</dbReference>
<gene>
    <name evidence="1" type="ORF">J2W83_003179</name>
</gene>
<keyword evidence="2" id="KW-1185">Reference proteome</keyword>
<keyword evidence="1" id="KW-0812">Transmembrane</keyword>